<evidence type="ECO:0000256" key="2">
    <source>
        <dbReference type="SAM" id="Phobius"/>
    </source>
</evidence>
<feature type="transmembrane region" description="Helical" evidence="2">
    <location>
        <begin position="7"/>
        <end position="28"/>
    </location>
</feature>
<feature type="region of interest" description="Disordered" evidence="1">
    <location>
        <begin position="332"/>
        <end position="363"/>
    </location>
</feature>
<dbReference type="Pfam" id="PF23226">
    <property type="entry name" value="Exo_endo_phos_PGAP2IP"/>
    <property type="match status" value="1"/>
</dbReference>
<feature type="transmembrane region" description="Helical" evidence="2">
    <location>
        <begin position="242"/>
        <end position="260"/>
    </location>
</feature>
<protein>
    <recommendedName>
        <fullName evidence="6">Endonuclease/exonuclease/phosphatase domain-containing protein</fullName>
    </recommendedName>
</protein>
<dbReference type="PANTHER" id="PTHR14859:SF1">
    <property type="entry name" value="PGAP2-INTERACTING PROTEIN"/>
    <property type="match status" value="1"/>
</dbReference>
<dbReference type="GO" id="GO:0016020">
    <property type="term" value="C:membrane"/>
    <property type="evidence" value="ECO:0007669"/>
    <property type="project" value="GOC"/>
</dbReference>
<feature type="transmembrane region" description="Helical" evidence="2">
    <location>
        <begin position="406"/>
        <end position="425"/>
    </location>
</feature>
<dbReference type="InterPro" id="IPR051916">
    <property type="entry name" value="GPI-anchor_lipid_remodeler"/>
</dbReference>
<dbReference type="Gene3D" id="3.60.10.10">
    <property type="entry name" value="Endonuclease/exonuclease/phosphatase"/>
    <property type="match status" value="1"/>
</dbReference>
<feature type="transmembrane region" description="Helical" evidence="2">
    <location>
        <begin position="96"/>
        <end position="119"/>
    </location>
</feature>
<feature type="transmembrane region" description="Helical" evidence="2">
    <location>
        <begin position="367"/>
        <end position="394"/>
    </location>
</feature>
<feature type="transmembrane region" description="Helical" evidence="2">
    <location>
        <begin position="446"/>
        <end position="467"/>
    </location>
</feature>
<dbReference type="AlphaFoldDB" id="W4H7F4"/>
<dbReference type="PANTHER" id="PTHR14859">
    <property type="entry name" value="CALCOFLUOR WHITE HYPERSENSITIVE PROTEIN PRECURSOR"/>
    <property type="match status" value="1"/>
</dbReference>
<feature type="compositionally biased region" description="Polar residues" evidence="1">
    <location>
        <begin position="350"/>
        <end position="363"/>
    </location>
</feature>
<keyword evidence="2" id="KW-1133">Transmembrane helix</keyword>
<accession>W4H7F4</accession>
<name>W4H7F4_APHAT</name>
<dbReference type="VEuPathDB" id="FungiDB:H257_02190"/>
<dbReference type="InterPro" id="IPR053912">
    <property type="entry name" value="PGAP2IP_TM_1nd"/>
</dbReference>
<evidence type="ECO:0000256" key="1">
    <source>
        <dbReference type="SAM" id="MobiDB-lite"/>
    </source>
</evidence>
<evidence type="ECO:0008006" key="6">
    <source>
        <dbReference type="Google" id="ProtNLM"/>
    </source>
</evidence>
<dbReference type="OrthoDB" id="68581at2759"/>
<evidence type="ECO:0000259" key="3">
    <source>
        <dbReference type="Pfam" id="PF23022"/>
    </source>
</evidence>
<feature type="transmembrane region" description="Helical" evidence="2">
    <location>
        <begin position="209"/>
        <end position="230"/>
    </location>
</feature>
<sequence>MSSELPWNRLVGMLAAHTATGVVFWALIDQLPRDVYWFCLQEMNLSSKLAFLGLLFLLPLILVNHKLRLAAAQYGSVLDAMGLLCLFVRFHIDTTFHLVMCCIGLVLVTAARLSLWSFARHLKALSSDGSVTAATLSVTGLMLANFVTLALRWGNKSLNPVVPGLADALVTVVVCQLPVALACVYLFYYRPHPLLASPVSTRHAWWRSVGSITSIPLVVFVTQWVFGAPTAVSRWLGVSTEYSWLVLLAYSTGAVVPQVLPRFVMSIVWTTGLLCFCSTAKVDVQLVGSACMAMALPSLWIDLVPPIGYAPLASNVSATQLVSATVMSGSVLPNDKSTPSPHTGRAHSADSLQTHASPSSGSMSTGLCVTTCLGTLAYILLTALTIILTCYDYLPDELRFLRGQRYPLLLAVGLLLSAANALTLIRSRHRRHCRFVRWTSMHALRAVVVTGLLVGVLCPVAIVRLVINHSSGQVSPSNTLLGVPSDFRVFSFNVYQGFNRAGLTNFQPILTAIQDYEPHMVALQESDTMQAGSGAIDMTDFLAQELGMYSYAHPRTVEDSFGCTFLSVFPIVEAQSTGVILPSPRGENACMQMVAVDVHGTAVTVVNVHLGNDGMSEKQTQLDVVARTILSRPINGPLLVVGDFNTRNNTAQYRSFVQNAGHVRDAGSAANCRQSFNDTSVPIEYMFYSNVTCVQFDYPHTYPQDETADSFPRIGHFTLP</sequence>
<keyword evidence="2" id="KW-0812">Transmembrane</keyword>
<feature type="transmembrane region" description="Helical" evidence="2">
    <location>
        <begin position="165"/>
        <end position="188"/>
    </location>
</feature>
<feature type="transmembrane region" description="Helical" evidence="2">
    <location>
        <begin position="48"/>
        <end position="64"/>
    </location>
</feature>
<dbReference type="GO" id="GO:0005783">
    <property type="term" value="C:endoplasmic reticulum"/>
    <property type="evidence" value="ECO:0007669"/>
    <property type="project" value="TreeGrafter"/>
</dbReference>
<keyword evidence="2" id="KW-0472">Membrane</keyword>
<evidence type="ECO:0000313" key="5">
    <source>
        <dbReference type="EMBL" id="ETV87224.1"/>
    </source>
</evidence>
<feature type="domain" description="PGAP2IP first transmembrane" evidence="3">
    <location>
        <begin position="23"/>
        <end position="163"/>
    </location>
</feature>
<dbReference type="GO" id="GO:0006506">
    <property type="term" value="P:GPI anchor biosynthetic process"/>
    <property type="evidence" value="ECO:0007669"/>
    <property type="project" value="TreeGrafter"/>
</dbReference>
<dbReference type="SUPFAM" id="SSF56219">
    <property type="entry name" value="DNase I-like"/>
    <property type="match status" value="1"/>
</dbReference>
<dbReference type="STRING" id="112090.W4H7F4"/>
<feature type="transmembrane region" description="Helical" evidence="2">
    <location>
        <begin position="131"/>
        <end position="153"/>
    </location>
</feature>
<dbReference type="GeneID" id="20804186"/>
<dbReference type="InterPro" id="IPR057315">
    <property type="entry name" value="Exo_endo_phos_PGAP2IP_C"/>
</dbReference>
<organism evidence="5">
    <name type="scientific">Aphanomyces astaci</name>
    <name type="common">Crayfish plague agent</name>
    <dbReference type="NCBI Taxonomy" id="112090"/>
    <lineage>
        <taxon>Eukaryota</taxon>
        <taxon>Sar</taxon>
        <taxon>Stramenopiles</taxon>
        <taxon>Oomycota</taxon>
        <taxon>Saprolegniomycetes</taxon>
        <taxon>Saprolegniales</taxon>
        <taxon>Verrucalvaceae</taxon>
        <taxon>Aphanomyces</taxon>
    </lineage>
</organism>
<gene>
    <name evidence="5" type="ORF">H257_02190</name>
</gene>
<dbReference type="Pfam" id="PF23022">
    <property type="entry name" value="6TM_1st_PGAP2IP"/>
    <property type="match status" value="1"/>
</dbReference>
<proteinExistence type="predicted"/>
<dbReference type="InterPro" id="IPR036691">
    <property type="entry name" value="Endo/exonu/phosph_ase_sf"/>
</dbReference>
<reference evidence="5" key="1">
    <citation type="submission" date="2013-12" db="EMBL/GenBank/DDBJ databases">
        <title>The Genome Sequence of Aphanomyces astaci APO3.</title>
        <authorList>
            <consortium name="The Broad Institute Genomics Platform"/>
            <person name="Russ C."/>
            <person name="Tyler B."/>
            <person name="van West P."/>
            <person name="Dieguez-Uribeondo J."/>
            <person name="Young S.K."/>
            <person name="Zeng Q."/>
            <person name="Gargeya S."/>
            <person name="Fitzgerald M."/>
            <person name="Abouelleil A."/>
            <person name="Alvarado L."/>
            <person name="Chapman S.B."/>
            <person name="Gainer-Dewar J."/>
            <person name="Goldberg J."/>
            <person name="Griggs A."/>
            <person name="Gujja S."/>
            <person name="Hansen M."/>
            <person name="Howarth C."/>
            <person name="Imamovic A."/>
            <person name="Ireland A."/>
            <person name="Larimer J."/>
            <person name="McCowan C."/>
            <person name="Murphy C."/>
            <person name="Pearson M."/>
            <person name="Poon T.W."/>
            <person name="Priest M."/>
            <person name="Roberts A."/>
            <person name="Saif S."/>
            <person name="Shea T."/>
            <person name="Sykes S."/>
            <person name="Wortman J."/>
            <person name="Nusbaum C."/>
            <person name="Birren B."/>
        </authorList>
    </citation>
    <scope>NUCLEOTIDE SEQUENCE [LARGE SCALE GENOMIC DNA]</scope>
    <source>
        <strain evidence="5">APO3</strain>
    </source>
</reference>
<dbReference type="EMBL" id="KI913116">
    <property type="protein sequence ID" value="ETV87224.1"/>
    <property type="molecule type" value="Genomic_DNA"/>
</dbReference>
<dbReference type="RefSeq" id="XP_009824023.1">
    <property type="nucleotide sequence ID" value="XM_009825721.1"/>
</dbReference>
<evidence type="ECO:0000259" key="4">
    <source>
        <dbReference type="Pfam" id="PF23226"/>
    </source>
</evidence>
<feature type="domain" description="PGAP2IP C-terminal nuclease-like" evidence="4">
    <location>
        <begin position="495"/>
        <end position="669"/>
    </location>
</feature>